<dbReference type="EMBL" id="AP019695">
    <property type="protein sequence ID" value="BBK21780.1"/>
    <property type="molecule type" value="Genomic_DNA"/>
</dbReference>
<reference evidence="2" key="1">
    <citation type="submission" date="2019-05" db="EMBL/GenBank/DDBJ databases">
        <title>Complete genome sequencing of Absiella argi strain JCM 30884.</title>
        <authorList>
            <person name="Sakamoto M."/>
            <person name="Murakami T."/>
            <person name="Mori H."/>
        </authorList>
    </citation>
    <scope>NUCLEOTIDE SEQUENCE [LARGE SCALE GENOMIC DNA]</scope>
    <source>
        <strain evidence="2">JCM 30884</strain>
    </source>
</reference>
<gene>
    <name evidence="1" type="ORF">Aargi30884_06830</name>
</gene>
<proteinExistence type="predicted"/>
<dbReference type="Proteomes" id="UP000464754">
    <property type="component" value="Chromosome"/>
</dbReference>
<protein>
    <submittedName>
        <fullName evidence="1">Uncharacterized protein</fullName>
    </submittedName>
</protein>
<sequence>MKRFVWDALLVFLLVAVGSYVQNKETSSMDITQKVQQFEQDIATQKSVSKQVQTNEIQKENRASRMAKTTSDLVVDAVKETAGLFAIVFDGVQK</sequence>
<dbReference type="AlphaFoldDB" id="A0A6N4TFN6"/>
<evidence type="ECO:0000313" key="1">
    <source>
        <dbReference type="EMBL" id="BBK21780.1"/>
    </source>
</evidence>
<dbReference type="RefSeq" id="WP_163051540.1">
    <property type="nucleotide sequence ID" value="NZ_AP019695.1"/>
</dbReference>
<dbReference type="KEGG" id="aarg:Aargi30884_06830"/>
<keyword evidence="2" id="KW-1185">Reference proteome</keyword>
<evidence type="ECO:0000313" key="2">
    <source>
        <dbReference type="Proteomes" id="UP000464754"/>
    </source>
</evidence>
<name>A0A6N4TFN6_9FIRM</name>
<organism evidence="1 2">
    <name type="scientific">Amedibacterium intestinale</name>
    <dbReference type="NCBI Taxonomy" id="2583452"/>
    <lineage>
        <taxon>Bacteria</taxon>
        <taxon>Bacillati</taxon>
        <taxon>Bacillota</taxon>
        <taxon>Erysipelotrichia</taxon>
        <taxon>Erysipelotrichales</taxon>
        <taxon>Erysipelotrichaceae</taxon>
        <taxon>Amedibacterium</taxon>
    </lineage>
</organism>
<accession>A0A6N4TFN6</accession>